<keyword evidence="1" id="KW-1015">Disulfide bond</keyword>
<keyword evidence="2" id="KW-0732">Signal</keyword>
<dbReference type="PROSITE" id="PS00022">
    <property type="entry name" value="EGF_1"/>
    <property type="match status" value="1"/>
</dbReference>
<dbReference type="GeneTree" id="ENSGT01150000287072"/>
<dbReference type="GeneID" id="108431663"/>
<feature type="domain" description="EGF-like" evidence="3">
    <location>
        <begin position="455"/>
        <end position="493"/>
    </location>
</feature>
<dbReference type="InterPro" id="IPR000742">
    <property type="entry name" value="EGF"/>
</dbReference>
<keyword evidence="5" id="KW-1185">Reference proteome</keyword>
<dbReference type="RefSeq" id="XP_017560451.1">
    <property type="nucleotide sequence ID" value="XM_017704962.1"/>
</dbReference>
<dbReference type="PROSITE" id="PS01186">
    <property type="entry name" value="EGF_2"/>
    <property type="match status" value="1"/>
</dbReference>
<reference evidence="4 5" key="1">
    <citation type="submission" date="2020-10" db="EMBL/GenBank/DDBJ databases">
        <title>Pygocentrus nattereri (red-bellied piranha) genome, fPygNat1, primary haplotype.</title>
        <authorList>
            <person name="Myers G."/>
            <person name="Meyer A."/>
            <person name="Karagic N."/>
            <person name="Pippel M."/>
            <person name="Winkler S."/>
            <person name="Tracey A."/>
            <person name="Wood J."/>
            <person name="Formenti G."/>
            <person name="Howe K."/>
            <person name="Fedrigo O."/>
            <person name="Jarvis E.D."/>
        </authorList>
    </citation>
    <scope>NUCLEOTIDE SEQUENCE [LARGE SCALE GENOMIC DNA]</scope>
</reference>
<dbReference type="Proteomes" id="UP001501920">
    <property type="component" value="Chromosome 10"/>
</dbReference>
<organism evidence="4 5">
    <name type="scientific">Pygocentrus nattereri</name>
    <name type="common">Red-bellied piranha</name>
    <dbReference type="NCBI Taxonomy" id="42514"/>
    <lineage>
        <taxon>Eukaryota</taxon>
        <taxon>Metazoa</taxon>
        <taxon>Chordata</taxon>
        <taxon>Craniata</taxon>
        <taxon>Vertebrata</taxon>
        <taxon>Euteleostomi</taxon>
        <taxon>Actinopterygii</taxon>
        <taxon>Neopterygii</taxon>
        <taxon>Teleostei</taxon>
        <taxon>Ostariophysi</taxon>
        <taxon>Characiformes</taxon>
        <taxon>Characoidei</taxon>
        <taxon>Pygocentrus</taxon>
    </lineage>
</organism>
<proteinExistence type="predicted"/>
<protein>
    <recommendedName>
        <fullName evidence="3">EGF-like domain-containing protein</fullName>
    </recommendedName>
</protein>
<accession>A0A3B4EJ69</accession>
<evidence type="ECO:0000256" key="2">
    <source>
        <dbReference type="SAM" id="SignalP"/>
    </source>
</evidence>
<dbReference type="STRING" id="42514.ENSPNAP00000035925"/>
<name>A0A3B4EJ69_PYGNA</name>
<sequence length="504" mass="57600">MASPQWPASMLLASLILLCWTMSSAWSHSSTDRLALYRIKRDLDFETREKTEKVLETATNSLSLLNDVMGKIDTNNLKSMMKNLANFASLAPGVGALISSIVNTVLVFIPQEDPVLTKLEQGFSEVNSKLDSLSTQISDLATDVEFFNYVSVYSQNEVRILNAWSKFVELNRHGFKNFQASAQTFKDYYKDTQTEASVDALYLYLTGRTMILGKNLNDLLRNKFKCDLNEINKYNFYLSGLLWKGLVLKEVYGKLIDSTSDKEAKHAQMLKSLYEVQRAAVEYCIDNSEEQMKTDVKDIGTAHISEEKTAVAEKVKNALDKKYSWYNWVVLVYDKKQEEDKYIYVYDMTKIPISDKIIVAVTYTLKADSDKDTGENVKNIVKTCFRQKPQCDPRCYFFPWESYGGASENIHVTDYAKLTHAAYSYEFAELPPPVDRTECLMDDYRYKISVHVSTKTPVCKHNPCQNNGQCKQLLKSNEWLCVCQDGYFGDMCETKVNTTMTLTV</sequence>
<evidence type="ECO:0000313" key="4">
    <source>
        <dbReference type="Ensembl" id="ENSPNAP00000035925.2"/>
    </source>
</evidence>
<feature type="disulfide bond" evidence="1">
    <location>
        <begin position="483"/>
        <end position="492"/>
    </location>
</feature>
<evidence type="ECO:0000259" key="3">
    <source>
        <dbReference type="PROSITE" id="PS50026"/>
    </source>
</evidence>
<dbReference type="CDD" id="cd00053">
    <property type="entry name" value="EGF"/>
    <property type="match status" value="1"/>
</dbReference>
<feature type="disulfide bond" evidence="1">
    <location>
        <begin position="464"/>
        <end position="481"/>
    </location>
</feature>
<reference evidence="4" key="2">
    <citation type="submission" date="2025-08" db="UniProtKB">
        <authorList>
            <consortium name="Ensembl"/>
        </authorList>
    </citation>
    <scope>IDENTIFICATION</scope>
</reference>
<dbReference type="PANTHER" id="PTHR40472">
    <property type="entry name" value="RICIN B-TYPE LECTIN DOMAIN-CONTAINING PROTEIN"/>
    <property type="match status" value="1"/>
</dbReference>
<dbReference type="PANTHER" id="PTHR40472:SF8">
    <property type="entry name" value="RAPUNZEL 2"/>
    <property type="match status" value="1"/>
</dbReference>
<evidence type="ECO:0000313" key="5">
    <source>
        <dbReference type="Proteomes" id="UP001501920"/>
    </source>
</evidence>
<comment type="caution">
    <text evidence="1">Lacks conserved residue(s) required for the propagation of feature annotation.</text>
</comment>
<dbReference type="PROSITE" id="PS50026">
    <property type="entry name" value="EGF_3"/>
    <property type="match status" value="1"/>
</dbReference>
<evidence type="ECO:0000256" key="1">
    <source>
        <dbReference type="PROSITE-ProRule" id="PRU00076"/>
    </source>
</evidence>
<reference evidence="4" key="3">
    <citation type="submission" date="2025-09" db="UniProtKB">
        <authorList>
            <consortium name="Ensembl"/>
        </authorList>
    </citation>
    <scope>IDENTIFICATION</scope>
</reference>
<dbReference type="Ensembl" id="ENSPNAT00000029640.2">
    <property type="protein sequence ID" value="ENSPNAP00000035925.2"/>
    <property type="gene ID" value="ENSPNAG00000026303.2"/>
</dbReference>
<dbReference type="SMART" id="SM00181">
    <property type="entry name" value="EGF"/>
    <property type="match status" value="1"/>
</dbReference>
<dbReference type="OMA" id="CNPDTCL"/>
<dbReference type="AlphaFoldDB" id="A0A3B4EJ69"/>
<feature type="signal peptide" evidence="2">
    <location>
        <begin position="1"/>
        <end position="25"/>
    </location>
</feature>
<dbReference type="Gene3D" id="2.10.25.10">
    <property type="entry name" value="Laminin"/>
    <property type="match status" value="1"/>
</dbReference>
<dbReference type="Pfam" id="PF00008">
    <property type="entry name" value="EGF"/>
    <property type="match status" value="1"/>
</dbReference>
<dbReference type="SUPFAM" id="SSF57196">
    <property type="entry name" value="EGF/Laminin"/>
    <property type="match status" value="1"/>
</dbReference>
<feature type="chain" id="PRO_5043736221" description="EGF-like domain-containing protein" evidence="2">
    <location>
        <begin position="26"/>
        <end position="504"/>
    </location>
</feature>
<keyword evidence="1" id="KW-0245">EGF-like domain</keyword>
<dbReference type="InterPro" id="IPR039051">
    <property type="entry name" value="SE-CTX-like"/>
</dbReference>